<comment type="caution">
    <text evidence="2">The sequence shown here is derived from an EMBL/GenBank/DDBJ whole genome shotgun (WGS) entry which is preliminary data.</text>
</comment>
<protein>
    <submittedName>
        <fullName evidence="2">Uncharacterized protein</fullName>
    </submittedName>
</protein>
<dbReference type="Pfam" id="PF00805">
    <property type="entry name" value="Pentapeptide"/>
    <property type="match status" value="2"/>
</dbReference>
<dbReference type="PANTHER" id="PTHR47200">
    <property type="entry name" value="THYLAKOID LUMENAL 15 KDA PROTEIN 1, CHLOROPLASTIC"/>
    <property type="match status" value="1"/>
</dbReference>
<dbReference type="PANTHER" id="PTHR47200:SF2">
    <property type="entry name" value="THYLAKOID LUMENAL 15 KDA PROTEIN 1, CHLOROPLASTIC"/>
    <property type="match status" value="1"/>
</dbReference>
<accession>A0AAV1HTY5</accession>
<feature type="region of interest" description="Disordered" evidence="1">
    <location>
        <begin position="22"/>
        <end position="46"/>
    </location>
</feature>
<dbReference type="Proteomes" id="UP001314263">
    <property type="component" value="Unassembled WGS sequence"/>
</dbReference>
<dbReference type="InterPro" id="IPR001646">
    <property type="entry name" value="5peptide_repeat"/>
</dbReference>
<name>A0AAV1HTY5_9CHLO</name>
<reference evidence="2 3" key="1">
    <citation type="submission" date="2023-10" db="EMBL/GenBank/DDBJ databases">
        <authorList>
            <person name="Maclean D."/>
            <person name="Macfadyen A."/>
        </authorList>
    </citation>
    <scope>NUCLEOTIDE SEQUENCE [LARGE SCALE GENOMIC DNA]</scope>
</reference>
<dbReference type="InterPro" id="IPR044213">
    <property type="entry name" value="At2g44920-like"/>
</dbReference>
<evidence type="ECO:0000313" key="3">
    <source>
        <dbReference type="Proteomes" id="UP001314263"/>
    </source>
</evidence>
<keyword evidence="3" id="KW-1185">Reference proteome</keyword>
<dbReference type="EMBL" id="CAUYUE010000002">
    <property type="protein sequence ID" value="CAK0742507.1"/>
    <property type="molecule type" value="Genomic_DNA"/>
</dbReference>
<dbReference type="Gene3D" id="2.160.20.80">
    <property type="entry name" value="E3 ubiquitin-protein ligase SopA"/>
    <property type="match status" value="1"/>
</dbReference>
<evidence type="ECO:0000256" key="1">
    <source>
        <dbReference type="SAM" id="MobiDB-lite"/>
    </source>
</evidence>
<organism evidence="2 3">
    <name type="scientific">Coccomyxa viridis</name>
    <dbReference type="NCBI Taxonomy" id="1274662"/>
    <lineage>
        <taxon>Eukaryota</taxon>
        <taxon>Viridiplantae</taxon>
        <taxon>Chlorophyta</taxon>
        <taxon>core chlorophytes</taxon>
        <taxon>Trebouxiophyceae</taxon>
        <taxon>Trebouxiophyceae incertae sedis</taxon>
        <taxon>Coccomyxaceae</taxon>
        <taxon>Coccomyxa</taxon>
    </lineage>
</organism>
<evidence type="ECO:0000313" key="2">
    <source>
        <dbReference type="EMBL" id="CAK0742507.1"/>
    </source>
</evidence>
<dbReference type="SUPFAM" id="SSF141571">
    <property type="entry name" value="Pentapeptide repeat-like"/>
    <property type="match status" value="1"/>
</dbReference>
<dbReference type="AlphaFoldDB" id="A0AAV1HTY5"/>
<proteinExistence type="predicted"/>
<sequence>MMQTSPLCRGLNGMQVAFKPVNRRTSGQQHSRAVKPVIASTQQQPDSRGPALIAAAAMAAAAALSPLNALAISGGGGTGSGIPLTYQDLTGKDFKGQKLYKADLRGTNFSKADMRNVSLFGAFCKDAKFNGADLSNADLESVDFEGADLTEAVLEGAQVTNARFKNLKSIDGSDWTDVILRKDQQTMLCKIASGTNPKTGMDTKESLVC</sequence>
<gene>
    <name evidence="2" type="ORF">CVIRNUC_001401</name>
</gene>